<dbReference type="PROSITE" id="PS01116">
    <property type="entry name" value="XANTH_URACIL_PERMASE"/>
    <property type="match status" value="1"/>
</dbReference>
<keyword evidence="5 8" id="KW-0812">Transmembrane</keyword>
<keyword evidence="3" id="KW-0813">Transport</keyword>
<dbReference type="GO" id="GO:0042907">
    <property type="term" value="F:xanthine transmembrane transporter activity"/>
    <property type="evidence" value="ECO:0007669"/>
    <property type="project" value="TreeGrafter"/>
</dbReference>
<dbReference type="EMBL" id="NSIT01000314">
    <property type="protein sequence ID" value="PJE77952.1"/>
    <property type="molecule type" value="Genomic_DNA"/>
</dbReference>
<feature type="transmembrane region" description="Helical" evidence="8">
    <location>
        <begin position="78"/>
        <end position="97"/>
    </location>
</feature>
<dbReference type="AlphaFoldDB" id="A0A2H9T421"/>
<feature type="transmembrane region" description="Helical" evidence="8">
    <location>
        <begin position="44"/>
        <end position="66"/>
    </location>
</feature>
<name>A0A2H9T421_9ZZZZ</name>
<comment type="similarity">
    <text evidence="2">Belongs to the nucleobase:cation symporter-2 (NCS2) (TC 2.A.40) family.</text>
</comment>
<dbReference type="Pfam" id="PF00860">
    <property type="entry name" value="Xan_ur_permease"/>
    <property type="match status" value="1"/>
</dbReference>
<evidence type="ECO:0000256" key="7">
    <source>
        <dbReference type="ARBA" id="ARBA00023136"/>
    </source>
</evidence>
<dbReference type="InterPro" id="IPR006042">
    <property type="entry name" value="Xan_ur_permease"/>
</dbReference>
<feature type="transmembrane region" description="Helical" evidence="8">
    <location>
        <begin position="230"/>
        <end position="250"/>
    </location>
</feature>
<proteinExistence type="inferred from homology"/>
<evidence type="ECO:0000256" key="8">
    <source>
        <dbReference type="SAM" id="Phobius"/>
    </source>
</evidence>
<comment type="caution">
    <text evidence="9">The sequence shown here is derived from an EMBL/GenBank/DDBJ whole genome shotgun (WGS) entry which is preliminary data.</text>
</comment>
<evidence type="ECO:0000256" key="6">
    <source>
        <dbReference type="ARBA" id="ARBA00022989"/>
    </source>
</evidence>
<dbReference type="NCBIfam" id="TIGR00801">
    <property type="entry name" value="ncs2"/>
    <property type="match status" value="1"/>
</dbReference>
<comment type="subcellular location">
    <subcellularLocation>
        <location evidence="1">Cell membrane</location>
        <topology evidence="1">Multi-pass membrane protein</topology>
    </subcellularLocation>
</comment>
<feature type="transmembrane region" description="Helical" evidence="8">
    <location>
        <begin position="316"/>
        <end position="339"/>
    </location>
</feature>
<feature type="transmembrane region" description="Helical" evidence="8">
    <location>
        <begin position="12"/>
        <end position="38"/>
    </location>
</feature>
<keyword evidence="6 8" id="KW-1133">Transmembrane helix</keyword>
<accession>A0A2H9T421</accession>
<organism evidence="9">
    <name type="scientific">invertebrate metagenome</name>
    <dbReference type="NCBI Taxonomy" id="1711999"/>
    <lineage>
        <taxon>unclassified sequences</taxon>
        <taxon>metagenomes</taxon>
        <taxon>organismal metagenomes</taxon>
    </lineage>
</organism>
<dbReference type="PANTHER" id="PTHR42810:SF2">
    <property type="entry name" value="PURINE PERMEASE C1399.01C-RELATED"/>
    <property type="match status" value="1"/>
</dbReference>
<feature type="transmembrane region" description="Helical" evidence="8">
    <location>
        <begin position="130"/>
        <end position="152"/>
    </location>
</feature>
<evidence type="ECO:0000256" key="3">
    <source>
        <dbReference type="ARBA" id="ARBA00022448"/>
    </source>
</evidence>
<dbReference type="NCBIfam" id="TIGR03173">
    <property type="entry name" value="pbuX"/>
    <property type="match status" value="1"/>
</dbReference>
<feature type="transmembrane region" description="Helical" evidence="8">
    <location>
        <begin position="103"/>
        <end position="123"/>
    </location>
</feature>
<feature type="transmembrane region" description="Helical" evidence="8">
    <location>
        <begin position="164"/>
        <end position="183"/>
    </location>
</feature>
<dbReference type="PANTHER" id="PTHR42810">
    <property type="entry name" value="PURINE PERMEASE C1399.01C-RELATED"/>
    <property type="match status" value="1"/>
</dbReference>
<keyword evidence="7 8" id="KW-0472">Membrane</keyword>
<dbReference type="InterPro" id="IPR006043">
    <property type="entry name" value="NCS2"/>
</dbReference>
<dbReference type="InterPro" id="IPR017588">
    <property type="entry name" value="UacT-like"/>
</dbReference>
<dbReference type="GO" id="GO:0005886">
    <property type="term" value="C:plasma membrane"/>
    <property type="evidence" value="ECO:0007669"/>
    <property type="project" value="UniProtKB-SubCell"/>
</dbReference>
<evidence type="ECO:0000256" key="5">
    <source>
        <dbReference type="ARBA" id="ARBA00022692"/>
    </source>
</evidence>
<evidence type="ECO:0000256" key="4">
    <source>
        <dbReference type="ARBA" id="ARBA00022475"/>
    </source>
</evidence>
<feature type="transmembrane region" description="Helical" evidence="8">
    <location>
        <begin position="345"/>
        <end position="365"/>
    </location>
</feature>
<feature type="transmembrane region" description="Helical" evidence="8">
    <location>
        <begin position="190"/>
        <end position="210"/>
    </location>
</feature>
<dbReference type="NCBIfam" id="NF037981">
    <property type="entry name" value="NCS2_1"/>
    <property type="match status" value="1"/>
</dbReference>
<feature type="transmembrane region" description="Helical" evidence="8">
    <location>
        <begin position="377"/>
        <end position="394"/>
    </location>
</feature>
<protein>
    <submittedName>
        <fullName evidence="9">Uric acid permease PucK</fullName>
    </submittedName>
</protein>
<feature type="transmembrane region" description="Helical" evidence="8">
    <location>
        <begin position="400"/>
        <end position="424"/>
    </location>
</feature>
<evidence type="ECO:0000313" key="9">
    <source>
        <dbReference type="EMBL" id="PJE77952.1"/>
    </source>
</evidence>
<evidence type="ECO:0000256" key="2">
    <source>
        <dbReference type="ARBA" id="ARBA00008821"/>
    </source>
</evidence>
<keyword evidence="4" id="KW-1003">Cell membrane</keyword>
<gene>
    <name evidence="9" type="primary">pucK_2</name>
    <name evidence="9" type="ORF">CI610_03115</name>
</gene>
<reference evidence="9" key="1">
    <citation type="journal article" date="2017" name="Appl. Environ. Microbiol.">
        <title>Molecular characterization of an Endozoicomonas-like organism causing infection in king scallop Pecten maximus L.</title>
        <authorList>
            <person name="Cano I."/>
            <person name="van Aerle R."/>
            <person name="Ross S."/>
            <person name="Verner-Jeffreys D.W."/>
            <person name="Paley R.K."/>
            <person name="Rimmer G."/>
            <person name="Ryder D."/>
            <person name="Hooper P."/>
            <person name="Stone D."/>
            <person name="Feist S.W."/>
        </authorList>
    </citation>
    <scope>NUCLEOTIDE SEQUENCE</scope>
</reference>
<evidence type="ECO:0000256" key="1">
    <source>
        <dbReference type="ARBA" id="ARBA00004651"/>
    </source>
</evidence>
<sequence length="446" mass="46716">MDLYYKLNDKPPLTACLVLGLQHLLAALPGIIGAPLVIASVLKFSVAETIILINASLLMSGLGSIIQSRGIRSLNIGAQLPIIQGTSFAFVGVSVSIGFQYDFSAVIGATIAGGLFEIILSFLMPQVRKLFPPVVTGTVVCLIGMTIFPVAIDWLGGGTGADDYGNLVNLGVGMTVFAIVVFLNQWFKGFISAASIIVALLVGYLIWFFLGRLSFTSVIQAESFALPDLLHFGIEFHASAIIAMCIAYAVSIVESTGDYLALAHYCNTELDSKRLSSGIRWEGLNSMIAGLFNCTASTSFSQNIGVVGITGVASRYVVITAGFMLMAAGLLPKFGALIASVPQPVIGGAGLVMFSMILAGGIGVIQSVEFNRRNTMILALGFAAGLTVTYRPDIVGQLPAALKTICGNGIALGAIVTVIANLILPGRPKEQLPTSKTNTDIASDAL</sequence>